<dbReference type="RefSeq" id="WP_144568330.1">
    <property type="nucleotide sequence ID" value="NZ_VIVN01000023.1"/>
</dbReference>
<protein>
    <submittedName>
        <fullName evidence="1">Competence protein ComK</fullName>
    </submittedName>
</protein>
<proteinExistence type="predicted"/>
<comment type="caution">
    <text evidence="1">The sequence shown here is derived from an EMBL/GenBank/DDBJ whole genome shotgun (WGS) entry which is preliminary data.</text>
</comment>
<dbReference type="InterPro" id="IPR010461">
    <property type="entry name" value="ComK"/>
</dbReference>
<name>A0A561CG78_9BACI</name>
<sequence>MYLEEKYIINSNFMYMVGYYDRQAKLCTLVKELHKTFIVDRSPLEILNDSIRCIGFDLRGAMETAKWLLGNKYMCPVMVNPVHRICVFPDKSSKNPATMWFNPCHIARTKSFNQKAQIDFTNGLSITHPSTLYSFNQKLQTAEQFRKMIIKIDNDPFSFKEDPKKGA</sequence>
<dbReference type="EMBL" id="VIVN01000023">
    <property type="protein sequence ID" value="TWD90229.1"/>
    <property type="molecule type" value="Genomic_DNA"/>
</dbReference>
<gene>
    <name evidence="1" type="ORF">FB550_12351</name>
</gene>
<keyword evidence="2" id="KW-1185">Reference proteome</keyword>
<dbReference type="Proteomes" id="UP000319671">
    <property type="component" value="Unassembled WGS sequence"/>
</dbReference>
<reference evidence="1 2" key="1">
    <citation type="submission" date="2019-06" db="EMBL/GenBank/DDBJ databases">
        <title>Sorghum-associated microbial communities from plants grown in Nebraska, USA.</title>
        <authorList>
            <person name="Schachtman D."/>
        </authorList>
    </citation>
    <scope>NUCLEOTIDE SEQUENCE [LARGE SCALE GENOMIC DNA]</scope>
    <source>
        <strain evidence="1 2">2482</strain>
    </source>
</reference>
<dbReference type="Pfam" id="PF06338">
    <property type="entry name" value="ComK"/>
    <property type="match status" value="1"/>
</dbReference>
<accession>A0A561CG78</accession>
<evidence type="ECO:0000313" key="2">
    <source>
        <dbReference type="Proteomes" id="UP000319671"/>
    </source>
</evidence>
<evidence type="ECO:0000313" key="1">
    <source>
        <dbReference type="EMBL" id="TWD90229.1"/>
    </source>
</evidence>
<dbReference type="GO" id="GO:0030420">
    <property type="term" value="P:establishment of competence for transformation"/>
    <property type="evidence" value="ECO:0007669"/>
    <property type="project" value="InterPro"/>
</dbReference>
<dbReference type="AlphaFoldDB" id="A0A561CG78"/>
<organism evidence="1 2">
    <name type="scientific">Neobacillus bataviensis</name>
    <dbReference type="NCBI Taxonomy" id="220685"/>
    <lineage>
        <taxon>Bacteria</taxon>
        <taxon>Bacillati</taxon>
        <taxon>Bacillota</taxon>
        <taxon>Bacilli</taxon>
        <taxon>Bacillales</taxon>
        <taxon>Bacillaceae</taxon>
        <taxon>Neobacillus</taxon>
    </lineage>
</organism>